<dbReference type="AlphaFoldDB" id="A0A2V1DCP5"/>
<evidence type="ECO:0000313" key="2">
    <source>
        <dbReference type="EMBL" id="PVH95916.1"/>
    </source>
</evidence>
<reference evidence="2 3" key="1">
    <citation type="journal article" date="2018" name="Sci. Rep.">
        <title>Comparative genomics provides insights into the lifestyle and reveals functional heterogeneity of dark septate endophytic fungi.</title>
        <authorList>
            <person name="Knapp D.G."/>
            <person name="Nemeth J.B."/>
            <person name="Barry K."/>
            <person name="Hainaut M."/>
            <person name="Henrissat B."/>
            <person name="Johnson J."/>
            <person name="Kuo A."/>
            <person name="Lim J.H.P."/>
            <person name="Lipzen A."/>
            <person name="Nolan M."/>
            <person name="Ohm R.A."/>
            <person name="Tamas L."/>
            <person name="Grigoriev I.V."/>
            <person name="Spatafora J.W."/>
            <person name="Nagy L.G."/>
            <person name="Kovacs G.M."/>
        </authorList>
    </citation>
    <scope>NUCLEOTIDE SEQUENCE [LARGE SCALE GENOMIC DNA]</scope>
    <source>
        <strain evidence="2 3">DSE2036</strain>
    </source>
</reference>
<dbReference type="EMBL" id="KZ805480">
    <property type="protein sequence ID" value="PVH95916.1"/>
    <property type="molecule type" value="Genomic_DNA"/>
</dbReference>
<organism evidence="2 3">
    <name type="scientific">Periconia macrospinosa</name>
    <dbReference type="NCBI Taxonomy" id="97972"/>
    <lineage>
        <taxon>Eukaryota</taxon>
        <taxon>Fungi</taxon>
        <taxon>Dikarya</taxon>
        <taxon>Ascomycota</taxon>
        <taxon>Pezizomycotina</taxon>
        <taxon>Dothideomycetes</taxon>
        <taxon>Pleosporomycetidae</taxon>
        <taxon>Pleosporales</taxon>
        <taxon>Massarineae</taxon>
        <taxon>Periconiaceae</taxon>
        <taxon>Periconia</taxon>
    </lineage>
</organism>
<accession>A0A2V1DCP5</accession>
<name>A0A2V1DCP5_9PLEO</name>
<feature type="region of interest" description="Disordered" evidence="1">
    <location>
        <begin position="339"/>
        <end position="405"/>
    </location>
</feature>
<sequence length="420" mass="47042">MSNTPATTPPYFEELFGPRKSSSYWRLEDVVIKPTEPWQKPKKIENDAIWGSNGKVKWALKIRCHLCFDHVQKSDPLMKREQSLSGFSPYIFTEKEACPTCSHQMWLCAHCKVVAYKANATLYAFDGIDRLRTAPGFRISPLYGDIGNTFENIYGDGEEPNLNRVLDINLGPRRTKNTKIYVFAYCCRCNLAKEEFSSWLFYSTKATQREKTKCASDSCQQASQNGDKHNPWKCPDCIRVLGFTNQTHFDKIRASTIEILWVFPDSFMTGRRELLRNPVFLSSAKLNPQWKLIPSDIASAASEGPEPANPIAFYGYSSYFLDPHPAHSYYGPITDSSNVPSSEYTVSEGKRPRRTSPGDNYSVPAFAPQPGSGAYITGPAQDAGASGAVGDNSAGQQSPTTEYRSFGEIKRKMDTVFKGL</sequence>
<protein>
    <submittedName>
        <fullName evidence="2">Uncharacterized protein</fullName>
    </submittedName>
</protein>
<dbReference type="Proteomes" id="UP000244855">
    <property type="component" value="Unassembled WGS sequence"/>
</dbReference>
<keyword evidence="3" id="KW-1185">Reference proteome</keyword>
<proteinExistence type="predicted"/>
<gene>
    <name evidence="2" type="ORF">DM02DRAFT_632457</name>
</gene>
<evidence type="ECO:0000256" key="1">
    <source>
        <dbReference type="SAM" id="MobiDB-lite"/>
    </source>
</evidence>
<feature type="compositionally biased region" description="Polar residues" evidence="1">
    <location>
        <begin position="393"/>
        <end position="403"/>
    </location>
</feature>
<evidence type="ECO:0000313" key="3">
    <source>
        <dbReference type="Proteomes" id="UP000244855"/>
    </source>
</evidence>